<proteinExistence type="predicted"/>
<evidence type="ECO:0000256" key="1">
    <source>
        <dbReference type="SAM" id="Phobius"/>
    </source>
</evidence>
<keyword evidence="3" id="KW-1185">Reference proteome</keyword>
<name>A0A8X6U622_NEPPI</name>
<keyword evidence="1" id="KW-0472">Membrane</keyword>
<organism evidence="2 3">
    <name type="scientific">Nephila pilipes</name>
    <name type="common">Giant wood spider</name>
    <name type="synonym">Nephila maculata</name>
    <dbReference type="NCBI Taxonomy" id="299642"/>
    <lineage>
        <taxon>Eukaryota</taxon>
        <taxon>Metazoa</taxon>
        <taxon>Ecdysozoa</taxon>
        <taxon>Arthropoda</taxon>
        <taxon>Chelicerata</taxon>
        <taxon>Arachnida</taxon>
        <taxon>Araneae</taxon>
        <taxon>Araneomorphae</taxon>
        <taxon>Entelegynae</taxon>
        <taxon>Araneoidea</taxon>
        <taxon>Nephilidae</taxon>
        <taxon>Nephila</taxon>
    </lineage>
</organism>
<dbReference type="Proteomes" id="UP000887013">
    <property type="component" value="Unassembled WGS sequence"/>
</dbReference>
<keyword evidence="1" id="KW-1133">Transmembrane helix</keyword>
<feature type="transmembrane region" description="Helical" evidence="1">
    <location>
        <begin position="12"/>
        <end position="33"/>
    </location>
</feature>
<sequence length="149" mass="17447">MDVLPEWLHHHLLIGAQMIFAYFHIGTFAPNSINLGIEMNNLKIRVTDDDSFNIFTPSPPRFRSGVTHDRCKGRKFVFAPRCRGVSAKRSAKLNNEELRELNDLEETWMDWPKSTADELPDSSFETRRKSILQKLFEKFNDYSLREEDN</sequence>
<dbReference type="OrthoDB" id="6357664at2759"/>
<dbReference type="EMBL" id="BMAW01023693">
    <property type="protein sequence ID" value="GFT84181.1"/>
    <property type="molecule type" value="Genomic_DNA"/>
</dbReference>
<evidence type="ECO:0000313" key="2">
    <source>
        <dbReference type="EMBL" id="GFT84181.1"/>
    </source>
</evidence>
<keyword evidence="1" id="KW-0812">Transmembrane</keyword>
<gene>
    <name evidence="2" type="ORF">NPIL_548301</name>
</gene>
<accession>A0A8X6U622</accession>
<reference evidence="2" key="1">
    <citation type="submission" date="2020-08" db="EMBL/GenBank/DDBJ databases">
        <title>Multicomponent nature underlies the extraordinary mechanical properties of spider dragline silk.</title>
        <authorList>
            <person name="Kono N."/>
            <person name="Nakamura H."/>
            <person name="Mori M."/>
            <person name="Yoshida Y."/>
            <person name="Ohtoshi R."/>
            <person name="Malay A.D."/>
            <person name="Moran D.A.P."/>
            <person name="Tomita M."/>
            <person name="Numata K."/>
            <person name="Arakawa K."/>
        </authorList>
    </citation>
    <scope>NUCLEOTIDE SEQUENCE</scope>
</reference>
<protein>
    <submittedName>
        <fullName evidence="2">Uncharacterized protein</fullName>
    </submittedName>
</protein>
<comment type="caution">
    <text evidence="2">The sequence shown here is derived from an EMBL/GenBank/DDBJ whole genome shotgun (WGS) entry which is preliminary data.</text>
</comment>
<evidence type="ECO:0000313" key="3">
    <source>
        <dbReference type="Proteomes" id="UP000887013"/>
    </source>
</evidence>
<dbReference type="AlphaFoldDB" id="A0A8X6U622"/>